<dbReference type="InterPro" id="IPR029058">
    <property type="entry name" value="AB_hydrolase_fold"/>
</dbReference>
<protein>
    <submittedName>
        <fullName evidence="2">Predicted esterase</fullName>
    </submittedName>
</protein>
<dbReference type="STRING" id="1331007.AALB_3833"/>
<evidence type="ECO:0000313" key="2">
    <source>
        <dbReference type="EMBL" id="GAD03753.1"/>
    </source>
</evidence>
<dbReference type="OrthoDB" id="9764953at2"/>
<comment type="caution">
    <text evidence="2">The sequence shown here is derived from an EMBL/GenBank/DDBJ whole genome shotgun (WGS) entry which is preliminary data.</text>
</comment>
<organism evidence="2 3">
    <name type="scientific">Agarivorans albus MKT 106</name>
    <dbReference type="NCBI Taxonomy" id="1331007"/>
    <lineage>
        <taxon>Bacteria</taxon>
        <taxon>Pseudomonadati</taxon>
        <taxon>Pseudomonadota</taxon>
        <taxon>Gammaproteobacteria</taxon>
        <taxon>Alteromonadales</taxon>
        <taxon>Alteromonadaceae</taxon>
        <taxon>Agarivorans</taxon>
    </lineage>
</organism>
<accession>R9PR41</accession>
<sequence length="328" mass="37386">MNTAHSHSISVQQHTHQNKPSYQYLLSQPSSLDSAKHYPLVLFLHGRGEIGGEIEKLLNFGPNSYLQQHHLDAICISPHVPEGRDGWAIAELISLLDQIEQQFSIDKQRIYLTGLSMGGFGVTNLALAQPQRFAALSILAAGDPNRLAPWSLNLPARPVCEELYQRLNQLPIWLAHGLKDEVIPADFSVELAHKLGQMERQAQLQSTWYPQHEHNIWDDFYATSSFWTWLFEQTNPRPKSERQSLQDLSHLAGDYGNQHDYVSISYCEKQGLKLLCKDLQDNELSFTLYPVTKDLLFCEIGCLRFIEQAKHTQLALTRLTLLDKFELG</sequence>
<dbReference type="Gene3D" id="3.40.50.1820">
    <property type="entry name" value="alpha/beta hydrolase"/>
    <property type="match status" value="1"/>
</dbReference>
<keyword evidence="3" id="KW-1185">Reference proteome</keyword>
<dbReference type="Proteomes" id="UP000014461">
    <property type="component" value="Unassembled WGS sequence"/>
</dbReference>
<evidence type="ECO:0000256" key="1">
    <source>
        <dbReference type="ARBA" id="ARBA00022729"/>
    </source>
</evidence>
<dbReference type="PANTHER" id="PTHR43037">
    <property type="entry name" value="UNNAMED PRODUCT-RELATED"/>
    <property type="match status" value="1"/>
</dbReference>
<dbReference type="RefSeq" id="WP_016403520.1">
    <property type="nucleotide sequence ID" value="NZ_BARX01000033.1"/>
</dbReference>
<name>R9PR41_AGAAL</name>
<dbReference type="InterPro" id="IPR050955">
    <property type="entry name" value="Plant_Biomass_Hydrol_Est"/>
</dbReference>
<dbReference type="EMBL" id="BARX01000033">
    <property type="protein sequence ID" value="GAD03753.1"/>
    <property type="molecule type" value="Genomic_DNA"/>
</dbReference>
<evidence type="ECO:0000313" key="3">
    <source>
        <dbReference type="Proteomes" id="UP000014461"/>
    </source>
</evidence>
<reference evidence="2" key="1">
    <citation type="journal article" date="2013" name="Genome Announc.">
        <title>Draft Genome Sequence of Agarivorans albus Strain MKT 106T, an Agarolytic Marine Bacterium.</title>
        <authorList>
            <person name="Yasuike M."/>
            <person name="Nakamura Y."/>
            <person name="Kai W."/>
            <person name="Fujiwara A."/>
            <person name="Fukui Y."/>
            <person name="Satomi M."/>
            <person name="Sano M."/>
        </authorList>
    </citation>
    <scope>NUCLEOTIDE SEQUENCE [LARGE SCALE GENOMIC DNA]</scope>
</reference>
<dbReference type="AlphaFoldDB" id="R9PR41"/>
<dbReference type="SUPFAM" id="SSF53474">
    <property type="entry name" value="alpha/beta-Hydrolases"/>
    <property type="match status" value="1"/>
</dbReference>
<dbReference type="PANTHER" id="PTHR43037:SF1">
    <property type="entry name" value="BLL1128 PROTEIN"/>
    <property type="match status" value="1"/>
</dbReference>
<gene>
    <name evidence="2" type="ORF">AALB_3833</name>
</gene>
<keyword evidence="1" id="KW-0732">Signal</keyword>
<dbReference type="InterPro" id="IPR000801">
    <property type="entry name" value="Esterase-like"/>
</dbReference>
<proteinExistence type="predicted"/>
<dbReference type="Pfam" id="PF00756">
    <property type="entry name" value="Esterase"/>
    <property type="match status" value="1"/>
</dbReference>